<dbReference type="AlphaFoldDB" id="A0A834E0V6"/>
<comment type="caution">
    <text evidence="1">The sequence shown here is derived from an EMBL/GenBank/DDBJ whole genome shotgun (WGS) entry which is preliminary data.</text>
</comment>
<organism evidence="1 2">
    <name type="scientific">Phyllostomus discolor</name>
    <name type="common">pale spear-nosed bat</name>
    <dbReference type="NCBI Taxonomy" id="89673"/>
    <lineage>
        <taxon>Eukaryota</taxon>
        <taxon>Metazoa</taxon>
        <taxon>Chordata</taxon>
        <taxon>Craniata</taxon>
        <taxon>Vertebrata</taxon>
        <taxon>Euteleostomi</taxon>
        <taxon>Mammalia</taxon>
        <taxon>Eutheria</taxon>
        <taxon>Laurasiatheria</taxon>
        <taxon>Chiroptera</taxon>
        <taxon>Yangochiroptera</taxon>
        <taxon>Phyllostomidae</taxon>
        <taxon>Phyllostominae</taxon>
        <taxon>Phyllostomus</taxon>
    </lineage>
</organism>
<dbReference type="EMBL" id="JABVXQ010000007">
    <property type="protein sequence ID" value="KAF6099769.1"/>
    <property type="molecule type" value="Genomic_DNA"/>
</dbReference>
<accession>A0A834E0V6</accession>
<evidence type="ECO:0000313" key="1">
    <source>
        <dbReference type="EMBL" id="KAF6099769.1"/>
    </source>
</evidence>
<gene>
    <name evidence="1" type="ORF">HJG60_011506</name>
</gene>
<protein>
    <submittedName>
        <fullName evidence="1">Uncharacterized protein</fullName>
    </submittedName>
</protein>
<dbReference type="Proteomes" id="UP000664940">
    <property type="component" value="Unassembled WGS sequence"/>
</dbReference>
<reference evidence="1 2" key="1">
    <citation type="journal article" date="2020" name="Nature">
        <title>Six reference-quality genomes reveal evolution of bat adaptations.</title>
        <authorList>
            <person name="Jebb D."/>
            <person name="Huang Z."/>
            <person name="Pippel M."/>
            <person name="Hughes G.M."/>
            <person name="Lavrichenko K."/>
            <person name="Devanna P."/>
            <person name="Winkler S."/>
            <person name="Jermiin L.S."/>
            <person name="Skirmuntt E.C."/>
            <person name="Katzourakis A."/>
            <person name="Burkitt-Gray L."/>
            <person name="Ray D.A."/>
            <person name="Sullivan K.A.M."/>
            <person name="Roscito J.G."/>
            <person name="Kirilenko B.M."/>
            <person name="Davalos L.M."/>
            <person name="Corthals A.P."/>
            <person name="Power M.L."/>
            <person name="Jones G."/>
            <person name="Ransome R.D."/>
            <person name="Dechmann D.K.N."/>
            <person name="Locatelli A.G."/>
            <person name="Puechmaille S.J."/>
            <person name="Fedrigo O."/>
            <person name="Jarvis E.D."/>
            <person name="Hiller M."/>
            <person name="Vernes S.C."/>
            <person name="Myers E.W."/>
            <person name="Teeling E.C."/>
        </authorList>
    </citation>
    <scope>NUCLEOTIDE SEQUENCE [LARGE SCALE GENOMIC DNA]</scope>
    <source>
        <strain evidence="1">Bat1K_MPI-CBG_1</strain>
    </source>
</reference>
<evidence type="ECO:0000313" key="2">
    <source>
        <dbReference type="Proteomes" id="UP000664940"/>
    </source>
</evidence>
<name>A0A834E0V6_9CHIR</name>
<proteinExistence type="predicted"/>
<sequence>MVWRLLHSPPQFFPLPGEELQLAFPDELTSRPVPDIGNHQDLSLPANTYPPAAFHLLFSQPEPVPSPLRPLLPADRECGCGFYHPESWMLTLLPQHPSPTLCLRGLPASLGNADCVTWLQVERLEHSHP</sequence>